<dbReference type="Proteomes" id="UP000299102">
    <property type="component" value="Unassembled WGS sequence"/>
</dbReference>
<feature type="non-terminal residue" evidence="1">
    <location>
        <position position="52"/>
    </location>
</feature>
<keyword evidence="2" id="KW-1185">Reference proteome</keyword>
<dbReference type="EMBL" id="BGZK01000489">
    <property type="protein sequence ID" value="GBP46766.1"/>
    <property type="molecule type" value="Genomic_DNA"/>
</dbReference>
<evidence type="ECO:0000313" key="2">
    <source>
        <dbReference type="Proteomes" id="UP000299102"/>
    </source>
</evidence>
<dbReference type="AlphaFoldDB" id="A0A4C1W5X6"/>
<sequence length="52" mass="5333">MEDDGDGCADERSGIAGEGIAQDLEIAVIGPIRSAPSPQYVVNAGTLTIFVL</sequence>
<comment type="caution">
    <text evidence="1">The sequence shown here is derived from an EMBL/GenBank/DDBJ whole genome shotgun (WGS) entry which is preliminary data.</text>
</comment>
<name>A0A4C1W5X6_EUMVA</name>
<reference evidence="1 2" key="1">
    <citation type="journal article" date="2019" name="Commun. Biol.">
        <title>The bagworm genome reveals a unique fibroin gene that provides high tensile strength.</title>
        <authorList>
            <person name="Kono N."/>
            <person name="Nakamura H."/>
            <person name="Ohtoshi R."/>
            <person name="Tomita M."/>
            <person name="Numata K."/>
            <person name="Arakawa K."/>
        </authorList>
    </citation>
    <scope>NUCLEOTIDE SEQUENCE [LARGE SCALE GENOMIC DNA]</scope>
</reference>
<proteinExistence type="predicted"/>
<protein>
    <submittedName>
        <fullName evidence="1">Uncharacterized protein</fullName>
    </submittedName>
</protein>
<accession>A0A4C1W5X6</accession>
<organism evidence="1 2">
    <name type="scientific">Eumeta variegata</name>
    <name type="common">Bagworm moth</name>
    <name type="synonym">Eumeta japonica</name>
    <dbReference type="NCBI Taxonomy" id="151549"/>
    <lineage>
        <taxon>Eukaryota</taxon>
        <taxon>Metazoa</taxon>
        <taxon>Ecdysozoa</taxon>
        <taxon>Arthropoda</taxon>
        <taxon>Hexapoda</taxon>
        <taxon>Insecta</taxon>
        <taxon>Pterygota</taxon>
        <taxon>Neoptera</taxon>
        <taxon>Endopterygota</taxon>
        <taxon>Lepidoptera</taxon>
        <taxon>Glossata</taxon>
        <taxon>Ditrysia</taxon>
        <taxon>Tineoidea</taxon>
        <taxon>Psychidae</taxon>
        <taxon>Oiketicinae</taxon>
        <taxon>Eumeta</taxon>
    </lineage>
</organism>
<gene>
    <name evidence="1" type="ORF">EVAR_10733_1</name>
</gene>
<evidence type="ECO:0000313" key="1">
    <source>
        <dbReference type="EMBL" id="GBP46766.1"/>
    </source>
</evidence>